<reference evidence="2 3" key="1">
    <citation type="submission" date="2018-10" db="EMBL/GenBank/DDBJ databases">
        <authorList>
            <person name="Li J."/>
        </authorList>
    </citation>
    <scope>NUCLEOTIDE SEQUENCE [LARGE SCALE GENOMIC DNA]</scope>
    <source>
        <strain evidence="2 3">ZD1-4</strain>
    </source>
</reference>
<organism evidence="2 3">
    <name type="scientific">Mycetocola zhadangensis</name>
    <dbReference type="NCBI Taxonomy" id="1164595"/>
    <lineage>
        <taxon>Bacteria</taxon>
        <taxon>Bacillati</taxon>
        <taxon>Actinomycetota</taxon>
        <taxon>Actinomycetes</taxon>
        <taxon>Micrococcales</taxon>
        <taxon>Microbacteriaceae</taxon>
        <taxon>Mycetocola</taxon>
    </lineage>
</organism>
<dbReference type="OrthoDB" id="5081451at2"/>
<evidence type="ECO:0008006" key="4">
    <source>
        <dbReference type="Google" id="ProtNLM"/>
    </source>
</evidence>
<accession>A0A3L7J4E6</accession>
<keyword evidence="1" id="KW-0812">Transmembrane</keyword>
<proteinExistence type="predicted"/>
<keyword evidence="1" id="KW-0472">Membrane</keyword>
<evidence type="ECO:0000313" key="2">
    <source>
        <dbReference type="EMBL" id="RLQ84321.1"/>
    </source>
</evidence>
<evidence type="ECO:0000256" key="1">
    <source>
        <dbReference type="SAM" id="Phobius"/>
    </source>
</evidence>
<keyword evidence="1" id="KW-1133">Transmembrane helix</keyword>
<comment type="caution">
    <text evidence="2">The sequence shown here is derived from an EMBL/GenBank/DDBJ whole genome shotgun (WGS) entry which is preliminary data.</text>
</comment>
<keyword evidence="3" id="KW-1185">Reference proteome</keyword>
<evidence type="ECO:0000313" key="3">
    <source>
        <dbReference type="Proteomes" id="UP000282460"/>
    </source>
</evidence>
<dbReference type="EMBL" id="RCWJ01000002">
    <property type="protein sequence ID" value="RLQ84321.1"/>
    <property type="molecule type" value="Genomic_DNA"/>
</dbReference>
<protein>
    <recommendedName>
        <fullName evidence="4">ABC transporter ATP-binding protein</fullName>
    </recommendedName>
</protein>
<sequence length="84" mass="9181">MSAPQPGKPSRREILKPVELLIFAAVAGLFTGLVTLMVTRDITFALIAFGIAFIVTLVFIAMFALTVKPDDLERKDIHDQDAGH</sequence>
<feature type="transmembrane region" description="Helical" evidence="1">
    <location>
        <begin position="44"/>
        <end position="65"/>
    </location>
</feature>
<gene>
    <name evidence="2" type="ORF">D9V28_08950</name>
</gene>
<dbReference type="AlphaFoldDB" id="A0A3L7J4E6"/>
<dbReference type="RefSeq" id="WP_121659366.1">
    <property type="nucleotide sequence ID" value="NZ_BMEK01000002.1"/>
</dbReference>
<feature type="transmembrane region" description="Helical" evidence="1">
    <location>
        <begin position="20"/>
        <end position="38"/>
    </location>
</feature>
<name>A0A3L7J4E6_9MICO</name>
<dbReference type="Proteomes" id="UP000282460">
    <property type="component" value="Unassembled WGS sequence"/>
</dbReference>